<reference evidence="2 3" key="1">
    <citation type="submission" date="2019-09" db="EMBL/GenBank/DDBJ databases">
        <title>Transcriptional response of Serratia to Siphovirus infection.</title>
        <authorList>
            <person name="Malone L.M."/>
            <person name="Fineran P.C."/>
        </authorList>
    </citation>
    <scope>NUCLEOTIDE SEQUENCE [LARGE SCALE GENOMIC DNA]</scope>
</reference>
<evidence type="ECO:0000313" key="2">
    <source>
        <dbReference type="EMBL" id="QGF20873.1"/>
    </source>
</evidence>
<dbReference type="KEGG" id="vg:62682669"/>
<dbReference type="RefSeq" id="YP_010000029.1">
    <property type="nucleotide sequence ID" value="NC_053012.1"/>
</dbReference>
<protein>
    <submittedName>
        <fullName evidence="2">Uncharacterized protein</fullName>
    </submittedName>
</protein>
<dbReference type="EMBL" id="MN505213">
    <property type="protein sequence ID" value="QGF20873.1"/>
    <property type="molecule type" value="Genomic_DNA"/>
</dbReference>
<proteinExistence type="predicted"/>
<dbReference type="Proteomes" id="UP000345177">
    <property type="component" value="Segment"/>
</dbReference>
<keyword evidence="1" id="KW-0175">Coiled coil</keyword>
<evidence type="ECO:0000313" key="3">
    <source>
        <dbReference type="Proteomes" id="UP000345177"/>
    </source>
</evidence>
<sequence length="392" mass="44344">MLIEMIRTLRTLSATVAARKGSMKDAKEMIAARVESLDLDGNAKAMIGNIMTSRTRYQFVTFTDTAADYLDGVQEKQHAEKVAANKPAYDKAEAQRIAQENARVALEEKQRKEREQLEKTQALESSLPMPPRHIVYSGIGDMACYQVEGIRAAIDLVKMFPVIVPMVKARDGFMRISPAEMLSDSLKRGIVEGKMYSACFDIEGGIDRHIDGANVALDFWTRIEGRLLHINISIKGPDYIGHYNKFMPEQSIQRGYNNNIISLTWKPNKYALTLGECITWASGDNGPVKKSFHHDYLINADHWEEMPVTEFWELFDRLEALITLVEGPEIKPEIVENAEYEKHRAGEYPLFSNDNPCPNKSYSGGLTQYLCHCDKPNECPGVNAVRKWYGKN</sequence>
<name>A0A5Q2F2N3_9CAUD</name>
<organism evidence="2 3">
    <name type="scientific">Serratia phage JS26</name>
    <dbReference type="NCBI Taxonomy" id="2315217"/>
    <lineage>
        <taxon>Viruses</taxon>
        <taxon>Duplodnaviria</taxon>
        <taxon>Heunggongvirae</taxon>
        <taxon>Uroviricota</taxon>
        <taxon>Caudoviricetes</taxon>
        <taxon>Casjensviridae</taxon>
        <taxon>Dunedinvirus</taxon>
        <taxon>Dunedinvirus JS26</taxon>
    </lineage>
</organism>
<accession>A0A5Q2F2N3</accession>
<evidence type="ECO:0000256" key="1">
    <source>
        <dbReference type="SAM" id="Coils"/>
    </source>
</evidence>
<feature type="coiled-coil region" evidence="1">
    <location>
        <begin position="89"/>
        <end position="123"/>
    </location>
</feature>
<keyword evidence="3" id="KW-1185">Reference proteome</keyword>
<dbReference type="GeneID" id="62682669"/>